<feature type="domain" description="RING-type" evidence="7">
    <location>
        <begin position="328"/>
        <end position="367"/>
    </location>
</feature>
<dbReference type="GO" id="GO:0008270">
    <property type="term" value="F:zinc ion binding"/>
    <property type="evidence" value="ECO:0007669"/>
    <property type="project" value="UniProtKB-KW"/>
</dbReference>
<dbReference type="PANTHER" id="PTHR46858">
    <property type="entry name" value="OS05G0521000 PROTEIN"/>
    <property type="match status" value="1"/>
</dbReference>
<dbReference type="Pfam" id="PF13920">
    <property type="entry name" value="zf-C3HC4_3"/>
    <property type="match status" value="1"/>
</dbReference>
<evidence type="ECO:0000256" key="4">
    <source>
        <dbReference type="PROSITE-ProRule" id="PRU00175"/>
    </source>
</evidence>
<name>A0A2P2MH07_RHIMU</name>
<feature type="transmembrane region" description="Helical" evidence="5">
    <location>
        <begin position="237"/>
        <end position="258"/>
    </location>
</feature>
<evidence type="ECO:0000256" key="1">
    <source>
        <dbReference type="ARBA" id="ARBA00022723"/>
    </source>
</evidence>
<dbReference type="GO" id="GO:0005768">
    <property type="term" value="C:endosome"/>
    <property type="evidence" value="ECO:0007669"/>
    <property type="project" value="TreeGrafter"/>
</dbReference>
<evidence type="ECO:0000313" key="8">
    <source>
        <dbReference type="EMBL" id="MBX29521.1"/>
    </source>
</evidence>
<dbReference type="Gene3D" id="3.30.40.10">
    <property type="entry name" value="Zinc/RING finger domain, C3HC4 (zinc finger)"/>
    <property type="match status" value="1"/>
</dbReference>
<protein>
    <recommendedName>
        <fullName evidence="7">RING-type domain-containing protein</fullName>
    </recommendedName>
</protein>
<keyword evidence="5" id="KW-0472">Membrane</keyword>
<accession>A0A2P2MH07</accession>
<evidence type="ECO:0000259" key="7">
    <source>
        <dbReference type="PROSITE" id="PS50089"/>
    </source>
</evidence>
<feature type="chain" id="PRO_5015106408" description="RING-type domain-containing protein" evidence="6">
    <location>
        <begin position="17"/>
        <end position="379"/>
    </location>
</feature>
<keyword evidence="2 4" id="KW-0863">Zinc-finger</keyword>
<proteinExistence type="predicted"/>
<evidence type="ECO:0000256" key="3">
    <source>
        <dbReference type="ARBA" id="ARBA00022833"/>
    </source>
</evidence>
<dbReference type="InterPro" id="IPR001841">
    <property type="entry name" value="Znf_RING"/>
</dbReference>
<keyword evidence="5" id="KW-0812">Transmembrane</keyword>
<dbReference type="InterPro" id="IPR013083">
    <property type="entry name" value="Znf_RING/FYVE/PHD"/>
</dbReference>
<sequence length="379" mass="42700">MTLILGVFGSITLTLGPHCSLLVQTNSFFVQSIQVEAIDESKAGPMLYGFYEPPPLDTAINWTETHEAIVPANFHKEWVYFLNNGSKLDIFYSVKSSSSLPLCLVIAQGRESLVEWIEDPTYPSTTLSWNIIYGSGRIQQDISRSFNYYIAVGNSNNEEVEVELNFKVKAFIYNTTKASNRCSMGKHSCSLRLFLFHTTTAVLTSPGPKENLFFPFLFFQDALNDHWHVKLSYGPRWITYIVGSGMMTVIFLLAFRFCNVFQASRVSRQAGELVSERAPLLSRKDDDESSWGSYDSISHDEGDADEWLAANSIERKPIAEGENHRHLCIICFDAARDCFFLPCGHCAACFTCGTRIAEEAGTCPMCRRSIKKVRKIFTV</sequence>
<dbReference type="GO" id="GO:0016567">
    <property type="term" value="P:protein ubiquitination"/>
    <property type="evidence" value="ECO:0007669"/>
    <property type="project" value="TreeGrafter"/>
</dbReference>
<evidence type="ECO:0000256" key="6">
    <source>
        <dbReference type="SAM" id="SignalP"/>
    </source>
</evidence>
<evidence type="ECO:0000256" key="2">
    <source>
        <dbReference type="ARBA" id="ARBA00022771"/>
    </source>
</evidence>
<dbReference type="PROSITE" id="PS50089">
    <property type="entry name" value="ZF_RING_2"/>
    <property type="match status" value="1"/>
</dbReference>
<dbReference type="InterPro" id="IPR032008">
    <property type="entry name" value="APD1-4_N"/>
</dbReference>
<dbReference type="GO" id="GO:0061630">
    <property type="term" value="F:ubiquitin protein ligase activity"/>
    <property type="evidence" value="ECO:0007669"/>
    <property type="project" value="TreeGrafter"/>
</dbReference>
<feature type="signal peptide" evidence="6">
    <location>
        <begin position="1"/>
        <end position="16"/>
    </location>
</feature>
<keyword evidence="1" id="KW-0479">Metal-binding</keyword>
<keyword evidence="5" id="KW-1133">Transmembrane helix</keyword>
<dbReference type="Pfam" id="PF16040">
    <property type="entry name" value="APD1-4_N"/>
    <property type="match status" value="1"/>
</dbReference>
<dbReference type="SUPFAM" id="SSF57850">
    <property type="entry name" value="RING/U-box"/>
    <property type="match status" value="1"/>
</dbReference>
<dbReference type="AlphaFoldDB" id="A0A2P2MH07"/>
<evidence type="ECO:0000256" key="5">
    <source>
        <dbReference type="SAM" id="Phobius"/>
    </source>
</evidence>
<dbReference type="GO" id="GO:0009705">
    <property type="term" value="C:plant-type vacuole membrane"/>
    <property type="evidence" value="ECO:0007669"/>
    <property type="project" value="TreeGrafter"/>
</dbReference>
<dbReference type="EMBL" id="GGEC01049037">
    <property type="protein sequence ID" value="MBX29521.1"/>
    <property type="molecule type" value="Transcribed_RNA"/>
</dbReference>
<dbReference type="InterPro" id="IPR032010">
    <property type="entry name" value="APD1-4_M"/>
</dbReference>
<dbReference type="Pfam" id="PF16041">
    <property type="entry name" value="APD1-4_M"/>
    <property type="match status" value="1"/>
</dbReference>
<keyword evidence="6" id="KW-0732">Signal</keyword>
<dbReference type="PANTHER" id="PTHR46858:SF11">
    <property type="entry name" value="LIGASE, PUTATIVE-RELATED"/>
    <property type="match status" value="1"/>
</dbReference>
<reference evidence="8" key="1">
    <citation type="submission" date="2018-02" db="EMBL/GenBank/DDBJ databases">
        <title>Rhizophora mucronata_Transcriptome.</title>
        <authorList>
            <person name="Meera S.P."/>
            <person name="Sreeshan A."/>
            <person name="Augustine A."/>
        </authorList>
    </citation>
    <scope>NUCLEOTIDE SEQUENCE</scope>
    <source>
        <tissue evidence="8">Leaf</tissue>
    </source>
</reference>
<organism evidence="8">
    <name type="scientific">Rhizophora mucronata</name>
    <name type="common">Asiatic mangrove</name>
    <dbReference type="NCBI Taxonomy" id="61149"/>
    <lineage>
        <taxon>Eukaryota</taxon>
        <taxon>Viridiplantae</taxon>
        <taxon>Streptophyta</taxon>
        <taxon>Embryophyta</taxon>
        <taxon>Tracheophyta</taxon>
        <taxon>Spermatophyta</taxon>
        <taxon>Magnoliopsida</taxon>
        <taxon>eudicotyledons</taxon>
        <taxon>Gunneridae</taxon>
        <taxon>Pentapetalae</taxon>
        <taxon>rosids</taxon>
        <taxon>fabids</taxon>
        <taxon>Malpighiales</taxon>
        <taxon>Rhizophoraceae</taxon>
        <taxon>Rhizophora</taxon>
    </lineage>
</organism>
<keyword evidence="3" id="KW-0862">Zinc</keyword>